<protein>
    <submittedName>
        <fullName evidence="1">24852_t:CDS:1</fullName>
    </submittedName>
</protein>
<evidence type="ECO:0000313" key="1">
    <source>
        <dbReference type="EMBL" id="CAG8507309.1"/>
    </source>
</evidence>
<evidence type="ECO:0000313" key="2">
    <source>
        <dbReference type="Proteomes" id="UP000789759"/>
    </source>
</evidence>
<sequence>QEEDNIKASVTKLDQTALLQVNKYLQLNNAQISTEEELNNIKIQQKKQRSDDADKESSKISVSEGFESLRKFIEFFKQQSDQHFKSDDLNVIQKYLSIMRCKNIESKKQSSIRNFFIPAKAN</sequence>
<organism evidence="1 2">
    <name type="scientific">Cetraspora pellucida</name>
    <dbReference type="NCBI Taxonomy" id="1433469"/>
    <lineage>
        <taxon>Eukaryota</taxon>
        <taxon>Fungi</taxon>
        <taxon>Fungi incertae sedis</taxon>
        <taxon>Mucoromycota</taxon>
        <taxon>Glomeromycotina</taxon>
        <taxon>Glomeromycetes</taxon>
        <taxon>Diversisporales</taxon>
        <taxon>Gigasporaceae</taxon>
        <taxon>Cetraspora</taxon>
    </lineage>
</organism>
<keyword evidence="2" id="KW-1185">Reference proteome</keyword>
<dbReference type="Proteomes" id="UP000789759">
    <property type="component" value="Unassembled WGS sequence"/>
</dbReference>
<dbReference type="EMBL" id="CAJVQA010001231">
    <property type="protein sequence ID" value="CAG8507309.1"/>
    <property type="molecule type" value="Genomic_DNA"/>
</dbReference>
<feature type="non-terminal residue" evidence="1">
    <location>
        <position position="122"/>
    </location>
</feature>
<dbReference type="AlphaFoldDB" id="A0A9N9F415"/>
<proteinExistence type="predicted"/>
<reference evidence="1" key="1">
    <citation type="submission" date="2021-06" db="EMBL/GenBank/DDBJ databases">
        <authorList>
            <person name="Kallberg Y."/>
            <person name="Tangrot J."/>
            <person name="Rosling A."/>
        </authorList>
    </citation>
    <scope>NUCLEOTIDE SEQUENCE</scope>
    <source>
        <strain evidence="1">FL966</strain>
    </source>
</reference>
<comment type="caution">
    <text evidence="1">The sequence shown here is derived from an EMBL/GenBank/DDBJ whole genome shotgun (WGS) entry which is preliminary data.</text>
</comment>
<name>A0A9N9F415_9GLOM</name>
<accession>A0A9N9F415</accession>
<gene>
    <name evidence="1" type="ORF">CPELLU_LOCUS2743</name>
</gene>